<accession>A0ACA9LIT5</accession>
<gene>
    <name evidence="1" type="ORF">SCALOS_LOCUS4453</name>
</gene>
<organism evidence="1 2">
    <name type="scientific">Scutellospora calospora</name>
    <dbReference type="NCBI Taxonomy" id="85575"/>
    <lineage>
        <taxon>Eukaryota</taxon>
        <taxon>Fungi</taxon>
        <taxon>Fungi incertae sedis</taxon>
        <taxon>Mucoromycota</taxon>
        <taxon>Glomeromycotina</taxon>
        <taxon>Glomeromycetes</taxon>
        <taxon>Diversisporales</taxon>
        <taxon>Gigasporaceae</taxon>
        <taxon>Scutellospora</taxon>
    </lineage>
</organism>
<comment type="caution">
    <text evidence="1">The sequence shown here is derived from an EMBL/GenBank/DDBJ whole genome shotgun (WGS) entry which is preliminary data.</text>
</comment>
<sequence length="57" mass="6385">LISNSLVEKTALAFSSSTQGMCIDEHPKNSTTEEQQDTSRTNENTILNTENSNRRKN</sequence>
<reference evidence="1" key="1">
    <citation type="submission" date="2021-06" db="EMBL/GenBank/DDBJ databases">
        <authorList>
            <person name="Kallberg Y."/>
            <person name="Tangrot J."/>
            <person name="Rosling A."/>
        </authorList>
    </citation>
    <scope>NUCLEOTIDE SEQUENCE</scope>
    <source>
        <strain evidence="1">AU212A</strain>
    </source>
</reference>
<dbReference type="EMBL" id="CAJVPM010006028">
    <property type="protein sequence ID" value="CAG8530871.1"/>
    <property type="molecule type" value="Genomic_DNA"/>
</dbReference>
<proteinExistence type="predicted"/>
<keyword evidence="2" id="KW-1185">Reference proteome</keyword>
<feature type="non-terminal residue" evidence="1">
    <location>
        <position position="1"/>
    </location>
</feature>
<dbReference type="Proteomes" id="UP000789860">
    <property type="component" value="Unassembled WGS sequence"/>
</dbReference>
<evidence type="ECO:0000313" key="2">
    <source>
        <dbReference type="Proteomes" id="UP000789860"/>
    </source>
</evidence>
<protein>
    <submittedName>
        <fullName evidence="1">1545_t:CDS:1</fullName>
    </submittedName>
</protein>
<name>A0ACA9LIT5_9GLOM</name>
<evidence type="ECO:0000313" key="1">
    <source>
        <dbReference type="EMBL" id="CAG8530871.1"/>
    </source>
</evidence>